<name>A0A926EYB1_9FIRM</name>
<evidence type="ECO:0000313" key="3">
    <source>
        <dbReference type="Proteomes" id="UP000601522"/>
    </source>
</evidence>
<dbReference type="AlphaFoldDB" id="A0A926EYB1"/>
<evidence type="ECO:0000259" key="1">
    <source>
        <dbReference type="SMART" id="SM00881"/>
    </source>
</evidence>
<dbReference type="PANTHER" id="PTHR33303">
    <property type="entry name" value="CYTOPLASMIC PROTEIN-RELATED"/>
    <property type="match status" value="1"/>
</dbReference>
<proteinExistence type="predicted"/>
<dbReference type="Pfam" id="PF13380">
    <property type="entry name" value="CoA_binding_2"/>
    <property type="match status" value="1"/>
</dbReference>
<dbReference type="EMBL" id="JACRTK010000002">
    <property type="protein sequence ID" value="MBC8590735.1"/>
    <property type="molecule type" value="Genomic_DNA"/>
</dbReference>
<protein>
    <submittedName>
        <fullName evidence="2">CoA-binding protein</fullName>
    </submittedName>
</protein>
<dbReference type="Gene3D" id="3.40.50.720">
    <property type="entry name" value="NAD(P)-binding Rossmann-like Domain"/>
    <property type="match status" value="1"/>
</dbReference>
<dbReference type="Proteomes" id="UP000601522">
    <property type="component" value="Unassembled WGS sequence"/>
</dbReference>
<dbReference type="SUPFAM" id="SSF51735">
    <property type="entry name" value="NAD(P)-binding Rossmann-fold domains"/>
    <property type="match status" value="1"/>
</dbReference>
<evidence type="ECO:0000313" key="2">
    <source>
        <dbReference type="EMBL" id="MBC8590735.1"/>
    </source>
</evidence>
<reference evidence="2 3" key="1">
    <citation type="submission" date="2020-08" db="EMBL/GenBank/DDBJ databases">
        <title>Genome public.</title>
        <authorList>
            <person name="Liu C."/>
            <person name="Sun Q."/>
        </authorList>
    </citation>
    <scope>NUCLEOTIDE SEQUENCE [LARGE SCALE GENOMIC DNA]</scope>
    <source>
        <strain evidence="2 3">NSJ-26</strain>
    </source>
</reference>
<dbReference type="InterPro" id="IPR036291">
    <property type="entry name" value="NAD(P)-bd_dom_sf"/>
</dbReference>
<organism evidence="2 3">
    <name type="scientific">Wansuia hejianensis</name>
    <dbReference type="NCBI Taxonomy" id="2763667"/>
    <lineage>
        <taxon>Bacteria</taxon>
        <taxon>Bacillati</taxon>
        <taxon>Bacillota</taxon>
        <taxon>Clostridia</taxon>
        <taxon>Lachnospirales</taxon>
        <taxon>Lachnospiraceae</taxon>
        <taxon>Wansuia</taxon>
    </lineage>
</organism>
<dbReference type="RefSeq" id="WP_249323571.1">
    <property type="nucleotide sequence ID" value="NZ_JACRTK010000002.1"/>
</dbReference>
<dbReference type="PANTHER" id="PTHR33303:SF2">
    <property type="entry name" value="COA-BINDING DOMAIN-CONTAINING PROTEIN"/>
    <property type="match status" value="1"/>
</dbReference>
<keyword evidence="3" id="KW-1185">Reference proteome</keyword>
<accession>A0A926EYB1</accession>
<dbReference type="SMART" id="SM00881">
    <property type="entry name" value="CoA_binding"/>
    <property type="match status" value="1"/>
</dbReference>
<comment type="caution">
    <text evidence="2">The sequence shown here is derived from an EMBL/GenBank/DDBJ whole genome shotgun (WGS) entry which is preliminary data.</text>
</comment>
<dbReference type="InterPro" id="IPR003781">
    <property type="entry name" value="CoA-bd"/>
</dbReference>
<gene>
    <name evidence="2" type="ORF">H8689_06255</name>
</gene>
<feature type="domain" description="CoA-binding" evidence="1">
    <location>
        <begin position="10"/>
        <end position="102"/>
    </location>
</feature>
<sequence length="134" mass="15760">MDFHVIKEEMLEKKKWVVAGVTAKKDRYGYKIWKILKENNYETYGVNPNYDEIEGEKIYHSIMDLPIKVDVLDMVVSPKHAMVTLDEAKEAGIEYIFFQPGSYDDDVVRKAQDLGFKYLINDCIYATLKRRDRI</sequence>